<gene>
    <name evidence="2" type="ORF">PS2015_1692</name>
</gene>
<sequence length="121" mass="13152">MIKIERPLLLIGKNRPSFLFESQLLLFRQLAASCFVFLGFAAVILLSAGISSVARSAVLIAMLFATSLPGIVLEYFLERNVKAGRKGPCAYQTCKLYSTEILQFGFVAILAAFVIGIAVGF</sequence>
<evidence type="ECO:0000256" key="1">
    <source>
        <dbReference type="SAM" id="Phobius"/>
    </source>
</evidence>
<dbReference type="AlphaFoldDB" id="A0A0S2KDG7"/>
<keyword evidence="1" id="KW-0472">Membrane</keyword>
<keyword evidence="1" id="KW-0812">Transmembrane</keyword>
<dbReference type="KEGG" id="pspi:PS2015_1692"/>
<dbReference type="EMBL" id="CP013189">
    <property type="protein sequence ID" value="ALO46344.1"/>
    <property type="molecule type" value="Genomic_DNA"/>
</dbReference>
<name>A0A0S2KDG7_9GAMM</name>
<keyword evidence="3" id="KW-1185">Reference proteome</keyword>
<reference evidence="2 3" key="1">
    <citation type="submission" date="2015-11" db="EMBL/GenBank/DDBJ databases">
        <authorList>
            <person name="Zhang Y."/>
            <person name="Guo Z."/>
        </authorList>
    </citation>
    <scope>NUCLEOTIDE SEQUENCE [LARGE SCALE GENOMIC DNA]</scope>
    <source>
        <strain evidence="2 3">KCTC 32221</strain>
    </source>
</reference>
<dbReference type="Proteomes" id="UP000065641">
    <property type="component" value="Chromosome"/>
</dbReference>
<dbReference type="RefSeq" id="WP_058021788.1">
    <property type="nucleotide sequence ID" value="NZ_CP013189.1"/>
</dbReference>
<feature type="transmembrane region" description="Helical" evidence="1">
    <location>
        <begin position="101"/>
        <end position="120"/>
    </location>
</feature>
<feature type="transmembrane region" description="Helical" evidence="1">
    <location>
        <begin position="56"/>
        <end position="77"/>
    </location>
</feature>
<evidence type="ECO:0000313" key="3">
    <source>
        <dbReference type="Proteomes" id="UP000065641"/>
    </source>
</evidence>
<proteinExistence type="predicted"/>
<accession>A0A0S2KDG7</accession>
<dbReference type="STRING" id="1249552.PS2015_1692"/>
<evidence type="ECO:0000313" key="2">
    <source>
        <dbReference type="EMBL" id="ALO46344.1"/>
    </source>
</evidence>
<protein>
    <submittedName>
        <fullName evidence="2">Uncharacterized protein</fullName>
    </submittedName>
</protein>
<organism evidence="2 3">
    <name type="scientific">Pseudohongiella spirulinae</name>
    <dbReference type="NCBI Taxonomy" id="1249552"/>
    <lineage>
        <taxon>Bacteria</taxon>
        <taxon>Pseudomonadati</taxon>
        <taxon>Pseudomonadota</taxon>
        <taxon>Gammaproteobacteria</taxon>
        <taxon>Pseudomonadales</taxon>
        <taxon>Pseudohongiellaceae</taxon>
        <taxon>Pseudohongiella</taxon>
    </lineage>
</organism>
<keyword evidence="1" id="KW-1133">Transmembrane helix</keyword>
<feature type="transmembrane region" description="Helical" evidence="1">
    <location>
        <begin position="25"/>
        <end position="50"/>
    </location>
</feature>